<proteinExistence type="predicted"/>
<dbReference type="Pfam" id="PF00656">
    <property type="entry name" value="Peptidase_C14"/>
    <property type="match status" value="1"/>
</dbReference>
<dbReference type="Gene3D" id="3.40.50.1460">
    <property type="match status" value="1"/>
</dbReference>
<dbReference type="InterPro" id="IPR011600">
    <property type="entry name" value="Pept_C14_caspase"/>
</dbReference>
<dbReference type="InterPro" id="IPR029030">
    <property type="entry name" value="Caspase-like_dom_sf"/>
</dbReference>
<dbReference type="InterPro" id="IPR036365">
    <property type="entry name" value="PGBD-like_sf"/>
</dbReference>
<gene>
    <name evidence="4" type="ORF">HRQ87_09160</name>
</gene>
<sequence>MRRFLLSTFIASVGVVPAFAQDVALVIGNRSYDDAPRVSDASKVRETADLLEDDGFTVLYGRDLTAVEMQNLSDKMFDEVSLGDPSRLLVFLAGHVVMWQDDAYLLGTDANDITSVNIGRNALPIAPLMDLISARQGSAVVMLSPSDNAPTGPRLLGKLEEMWTFPQGVTYASGDVDGLNETLETLLSGRSYSDMAVTAPDGVLVRGFMTYQSGFAQNEEGQSDVSSASAEDGYWKATQDLGTEDSYRAYLRAYPRGQYVDDANRQIVALRGDPERGARQTEEALELSRDDRRQIQRDLTLLEYDTRGIDGIFGPGTRGAITKWQRENGYEASSYITRPQIVAMRAQAQERAAVLEEEARRRQEEQDREDRAYWERTGTSGDEDDLRAYVERYPDGIYSDQAREQLEEYEAEKRAEAKGEEREYWDQVKERNSVEAYREYLQRYPDGSFVPVAEASITELQSDDRNSDAVAQARAEEGRIAGNQIARLLAEQGLAANGTDPGRIDGRFTDKTRRAIRQFQRARNIEVTGYISQETAVQLLGGR</sequence>
<feature type="chain" id="PRO_5046915512" evidence="1">
    <location>
        <begin position="21"/>
        <end position="543"/>
    </location>
</feature>
<name>A0ABX2IWY0_9RHOB</name>
<keyword evidence="1" id="KW-0732">Signal</keyword>
<dbReference type="PANTHER" id="PTHR22576">
    <property type="entry name" value="MUCOSA ASSOCIATED LYMPHOID TISSUE LYMPHOMA TRANSLOCATION PROTEIN 1/PARACASPASE"/>
    <property type="match status" value="1"/>
</dbReference>
<accession>A0ABX2IWY0</accession>
<feature type="domain" description="Peptidase C14 caspase" evidence="2">
    <location>
        <begin position="23"/>
        <end position="110"/>
    </location>
</feature>
<feature type="signal peptide" evidence="1">
    <location>
        <begin position="1"/>
        <end position="20"/>
    </location>
</feature>
<evidence type="ECO:0000256" key="1">
    <source>
        <dbReference type="SAM" id="SignalP"/>
    </source>
</evidence>
<reference evidence="4 5" key="1">
    <citation type="submission" date="2020-06" db="EMBL/GenBank/DDBJ databases">
        <title>Sulfitobacter algicola sp. nov., isolated from green algae.</title>
        <authorList>
            <person name="Wang C."/>
        </authorList>
    </citation>
    <scope>NUCLEOTIDE SEQUENCE [LARGE SCALE GENOMIC DNA]</scope>
    <source>
        <strain evidence="4 5">1151</strain>
    </source>
</reference>
<organism evidence="4 5">
    <name type="scientific">Parasulfitobacter algicola</name>
    <dbReference type="NCBI Taxonomy" id="2614809"/>
    <lineage>
        <taxon>Bacteria</taxon>
        <taxon>Pseudomonadati</taxon>
        <taxon>Pseudomonadota</taxon>
        <taxon>Alphaproteobacteria</taxon>
        <taxon>Rhodobacterales</taxon>
        <taxon>Roseobacteraceae</taxon>
        <taxon>Parasulfitobacter</taxon>
    </lineage>
</organism>
<dbReference type="InterPro" id="IPR052039">
    <property type="entry name" value="Caspase-related_regulators"/>
</dbReference>
<keyword evidence="5" id="KW-1185">Reference proteome</keyword>
<feature type="domain" description="Peptidoglycan binding-like" evidence="3">
    <location>
        <begin position="289"/>
        <end position="333"/>
    </location>
</feature>
<dbReference type="RefSeq" id="WP_174137533.1">
    <property type="nucleotide sequence ID" value="NZ_JABUFE010000004.1"/>
</dbReference>
<dbReference type="SUPFAM" id="SSF52129">
    <property type="entry name" value="Caspase-like"/>
    <property type="match status" value="1"/>
</dbReference>
<evidence type="ECO:0000259" key="2">
    <source>
        <dbReference type="Pfam" id="PF00656"/>
    </source>
</evidence>
<dbReference type="Gene3D" id="1.10.101.10">
    <property type="entry name" value="PGBD-like superfamily/PGBD"/>
    <property type="match status" value="2"/>
</dbReference>
<protein>
    <submittedName>
        <fullName evidence="4">Peptidoglycan-binding protein</fullName>
    </submittedName>
</protein>
<comment type="caution">
    <text evidence="4">The sequence shown here is derived from an EMBL/GenBank/DDBJ whole genome shotgun (WGS) entry which is preliminary data.</text>
</comment>
<feature type="domain" description="Peptidoglycan binding-like" evidence="3">
    <location>
        <begin position="490"/>
        <end position="538"/>
    </location>
</feature>
<dbReference type="Proteomes" id="UP000777935">
    <property type="component" value="Unassembled WGS sequence"/>
</dbReference>
<evidence type="ECO:0000313" key="4">
    <source>
        <dbReference type="EMBL" id="NSX54969.1"/>
    </source>
</evidence>
<dbReference type="EMBL" id="JABUFE010000004">
    <property type="protein sequence ID" value="NSX54969.1"/>
    <property type="molecule type" value="Genomic_DNA"/>
</dbReference>
<evidence type="ECO:0000259" key="3">
    <source>
        <dbReference type="Pfam" id="PF01471"/>
    </source>
</evidence>
<dbReference type="PANTHER" id="PTHR22576:SF37">
    <property type="entry name" value="MUCOSA-ASSOCIATED LYMPHOID TISSUE LYMPHOMA TRANSLOCATION PROTEIN 1"/>
    <property type="match status" value="1"/>
</dbReference>
<dbReference type="SUPFAM" id="SSF47090">
    <property type="entry name" value="PGBD-like"/>
    <property type="match status" value="2"/>
</dbReference>
<dbReference type="InterPro" id="IPR002477">
    <property type="entry name" value="Peptidoglycan-bd-like"/>
</dbReference>
<dbReference type="InterPro" id="IPR036366">
    <property type="entry name" value="PGBDSf"/>
</dbReference>
<dbReference type="Pfam" id="PF01471">
    <property type="entry name" value="PG_binding_1"/>
    <property type="match status" value="2"/>
</dbReference>
<evidence type="ECO:0000313" key="5">
    <source>
        <dbReference type="Proteomes" id="UP000777935"/>
    </source>
</evidence>